<dbReference type="EMBL" id="JACAQE010000009">
    <property type="protein sequence ID" value="NWC17472.1"/>
    <property type="molecule type" value="Genomic_DNA"/>
</dbReference>
<organism evidence="1 2">
    <name type="scientific">Pseudomonas gingeri</name>
    <dbReference type="NCBI Taxonomy" id="117681"/>
    <lineage>
        <taxon>Bacteria</taxon>
        <taxon>Pseudomonadati</taxon>
        <taxon>Pseudomonadota</taxon>
        <taxon>Gammaproteobacteria</taxon>
        <taxon>Pseudomonadales</taxon>
        <taxon>Pseudomonadaceae</taxon>
        <taxon>Pseudomonas</taxon>
    </lineage>
</organism>
<proteinExistence type="predicted"/>
<dbReference type="Proteomes" id="UP000517547">
    <property type="component" value="Unassembled WGS sequence"/>
</dbReference>
<sequence length="74" mass="8215">MPSTLMIGNHWLEPLMPAFPSELLKLAEEIHFQAGKLTGMVSPEMTSRVSGLLRVTSSFYSNLIEGKFAHCTSF</sequence>
<gene>
    <name evidence="1" type="ORF">HX845_27705</name>
</gene>
<comment type="caution">
    <text evidence="1">The sequence shown here is derived from an EMBL/GenBank/DDBJ whole genome shotgun (WGS) entry which is preliminary data.</text>
</comment>
<reference evidence="1 2" key="1">
    <citation type="submission" date="2020-04" db="EMBL/GenBank/DDBJ databases">
        <title>Molecular characterization of pseudomonads from Agaricus bisporus reveal novel blotch 2 pathogens in Western Europe.</title>
        <authorList>
            <person name="Taparia T."/>
            <person name="Krijger M."/>
            <person name="Haynes E."/>
            <person name="Elpinstone J.G."/>
            <person name="Noble R."/>
            <person name="Van Der Wolf J."/>
        </authorList>
    </citation>
    <scope>NUCLEOTIDE SEQUENCE [LARGE SCALE GENOMIC DNA]</scope>
    <source>
        <strain evidence="1 2">IPO3738</strain>
    </source>
</reference>
<dbReference type="RefSeq" id="WP_017126146.1">
    <property type="nucleotide sequence ID" value="NZ_JACAQE010000009.1"/>
</dbReference>
<dbReference type="AlphaFoldDB" id="A0A7Y8CGM1"/>
<evidence type="ECO:0000313" key="2">
    <source>
        <dbReference type="Proteomes" id="UP000517547"/>
    </source>
</evidence>
<accession>A0A7Y8CGM1</accession>
<protein>
    <submittedName>
        <fullName evidence="1">Uncharacterized protein</fullName>
    </submittedName>
</protein>
<name>A0A7Y8CGM1_9PSED</name>
<evidence type="ECO:0000313" key="1">
    <source>
        <dbReference type="EMBL" id="NWC17472.1"/>
    </source>
</evidence>